<organism evidence="6 7">
    <name type="scientific">Modestobacter marinus</name>
    <dbReference type="NCBI Taxonomy" id="477641"/>
    <lineage>
        <taxon>Bacteria</taxon>
        <taxon>Bacillati</taxon>
        <taxon>Actinomycetota</taxon>
        <taxon>Actinomycetes</taxon>
        <taxon>Geodermatophilales</taxon>
        <taxon>Geodermatophilaceae</taxon>
        <taxon>Modestobacter</taxon>
    </lineage>
</organism>
<dbReference type="GO" id="GO:0061542">
    <property type="term" value="F:3-demethylubiquinol 3-O-methyltransferase activity"/>
    <property type="evidence" value="ECO:0007669"/>
    <property type="project" value="UniProtKB-EC"/>
</dbReference>
<reference evidence="5" key="1">
    <citation type="journal article" date="2014" name="Int. J. Syst. Evol. Microbiol.">
        <title>Complete genome of a new Firmicutes species belonging to the dominant human colonic microbiota ('Ruminococcus bicirculans') reveals two chromosomes and a selective capacity to utilize plant glucans.</title>
        <authorList>
            <consortium name="NISC Comparative Sequencing Program"/>
            <person name="Wegmann U."/>
            <person name="Louis P."/>
            <person name="Goesmann A."/>
            <person name="Henrissat B."/>
            <person name="Duncan S.H."/>
            <person name="Flint H.J."/>
        </authorList>
    </citation>
    <scope>NUCLEOTIDE SEQUENCE</scope>
    <source>
        <strain evidence="5">CGMCC 4.5581</strain>
    </source>
</reference>
<keyword evidence="2 6" id="KW-0808">Transferase</keyword>
<dbReference type="InterPro" id="IPR029063">
    <property type="entry name" value="SAM-dependent_MTases_sf"/>
</dbReference>
<dbReference type="EMBL" id="JAAMPA010000001">
    <property type="protein sequence ID" value="NIH67247.1"/>
    <property type="molecule type" value="Genomic_DNA"/>
</dbReference>
<evidence type="ECO:0000313" key="6">
    <source>
        <dbReference type="EMBL" id="NIH67247.1"/>
    </source>
</evidence>
<protein>
    <submittedName>
        <fullName evidence="6">2-polyprenyl-6-hydroxyphenyl methylase/3-demethylubiquinone-9 3-methyltransferase</fullName>
        <ecNumber evidence="6">2.1.1.222</ecNumber>
        <ecNumber evidence="6">2.1.1.64</ecNumber>
    </submittedName>
    <submittedName>
        <fullName evidence="5">Ubiquinone biosynthesis O-methyltransferase</fullName>
    </submittedName>
</protein>
<proteinExistence type="predicted"/>
<keyword evidence="8" id="KW-1185">Reference proteome</keyword>
<reference evidence="5" key="4">
    <citation type="submission" date="2024-05" db="EMBL/GenBank/DDBJ databases">
        <authorList>
            <person name="Sun Q."/>
            <person name="Zhou Y."/>
        </authorList>
    </citation>
    <scope>NUCLEOTIDE SEQUENCE</scope>
    <source>
        <strain evidence="5">CGMCC 4.5581</strain>
    </source>
</reference>
<evidence type="ECO:0000313" key="5">
    <source>
        <dbReference type="EMBL" id="GGL53225.1"/>
    </source>
</evidence>
<dbReference type="Gene3D" id="3.40.50.150">
    <property type="entry name" value="Vaccinia Virus protein VP39"/>
    <property type="match status" value="1"/>
</dbReference>
<reference evidence="8" key="2">
    <citation type="journal article" date="2019" name="Int. J. Syst. Evol. Microbiol.">
        <title>The Global Catalogue of Microorganisms (GCM) 10K type strain sequencing project: providing services to taxonomists for standard genome sequencing and annotation.</title>
        <authorList>
            <consortium name="The Broad Institute Genomics Platform"/>
            <consortium name="The Broad Institute Genome Sequencing Center for Infectious Disease"/>
            <person name="Wu L."/>
            <person name="Ma J."/>
        </authorList>
    </citation>
    <scope>NUCLEOTIDE SEQUENCE [LARGE SCALE GENOMIC DNA]</scope>
    <source>
        <strain evidence="8">CGMCC 4.5581</strain>
    </source>
</reference>
<dbReference type="GO" id="GO:0102208">
    <property type="term" value="F:2-polyprenyl-6-hydroxyphenol methylase activity"/>
    <property type="evidence" value="ECO:0007669"/>
    <property type="project" value="UniProtKB-EC"/>
</dbReference>
<dbReference type="EC" id="2.1.1.64" evidence="6"/>
<dbReference type="PANTHER" id="PTHR43464">
    <property type="entry name" value="METHYLTRANSFERASE"/>
    <property type="match status" value="1"/>
</dbReference>
<comment type="caution">
    <text evidence="6">The sequence shown here is derived from an EMBL/GenBank/DDBJ whole genome shotgun (WGS) entry which is preliminary data.</text>
</comment>
<evidence type="ECO:0000256" key="3">
    <source>
        <dbReference type="ARBA" id="ARBA00022691"/>
    </source>
</evidence>
<evidence type="ECO:0000259" key="4">
    <source>
        <dbReference type="Pfam" id="PF08241"/>
    </source>
</evidence>
<dbReference type="Proteomes" id="UP000648663">
    <property type="component" value="Unassembled WGS sequence"/>
</dbReference>
<keyword evidence="1 6" id="KW-0489">Methyltransferase</keyword>
<dbReference type="GO" id="GO:0032259">
    <property type="term" value="P:methylation"/>
    <property type="evidence" value="ECO:0007669"/>
    <property type="project" value="UniProtKB-KW"/>
</dbReference>
<dbReference type="EC" id="2.1.1.222" evidence="6"/>
<dbReference type="SUPFAM" id="SSF53335">
    <property type="entry name" value="S-adenosyl-L-methionine-dependent methyltransferases"/>
    <property type="match status" value="1"/>
</dbReference>
<evidence type="ECO:0000313" key="7">
    <source>
        <dbReference type="Proteomes" id="UP000552836"/>
    </source>
</evidence>
<name>A0A846LI57_9ACTN</name>
<reference evidence="6 7" key="3">
    <citation type="submission" date="2020-02" db="EMBL/GenBank/DDBJ databases">
        <title>Sequencing the genomes of 1000 actinobacteria strains.</title>
        <authorList>
            <person name="Klenk H.-P."/>
        </authorList>
    </citation>
    <scope>NUCLEOTIDE SEQUENCE [LARGE SCALE GENOMIC DNA]</scope>
    <source>
        <strain evidence="6 7">DSM 45201</strain>
    </source>
</reference>
<evidence type="ECO:0000313" key="8">
    <source>
        <dbReference type="Proteomes" id="UP000648663"/>
    </source>
</evidence>
<dbReference type="AlphaFoldDB" id="A0A846LI57"/>
<dbReference type="CDD" id="cd02440">
    <property type="entry name" value="AdoMet_MTases"/>
    <property type="match status" value="1"/>
</dbReference>
<sequence length="248" mass="26499">MQRNDPAQYDQLSGHWWDPHGGFAMLHWIAASRAGHVPPASSPGAVLVDLACGGGLMAPHVERLGYRHVGVDIGLAGLEVARRHGVQAVRGSVLAVPLADGCADVVTAGEILEHVGEPGQVLAESARLLKPGGLLVIDSIAATRLAPLVAVRIAERLPGGPPPGIHDPALFVHRGELLATAEQLGLDLKLVGLRPSVRDLVAWRRRRRDTVRMRTMPWTGILFAGWATKRREPVAERRAPGSARTVEA</sequence>
<evidence type="ECO:0000256" key="1">
    <source>
        <dbReference type="ARBA" id="ARBA00022603"/>
    </source>
</evidence>
<dbReference type="InterPro" id="IPR013216">
    <property type="entry name" value="Methyltransf_11"/>
</dbReference>
<dbReference type="EMBL" id="BMMI01000001">
    <property type="protein sequence ID" value="GGL53225.1"/>
    <property type="molecule type" value="Genomic_DNA"/>
</dbReference>
<gene>
    <name evidence="5" type="primary">ubiG</name>
    <name evidence="6" type="ORF">FB380_001693</name>
    <name evidence="5" type="ORF">GCM10011589_06670</name>
</gene>
<accession>A0A846LI57</accession>
<dbReference type="GO" id="GO:0010420">
    <property type="term" value="F:polyprenyldihydroxybenzoate methyltransferase activity"/>
    <property type="evidence" value="ECO:0007669"/>
    <property type="project" value="TreeGrafter"/>
</dbReference>
<evidence type="ECO:0000256" key="2">
    <source>
        <dbReference type="ARBA" id="ARBA00022679"/>
    </source>
</evidence>
<keyword evidence="6" id="KW-0830">Ubiquinone</keyword>
<keyword evidence="3" id="KW-0949">S-adenosyl-L-methionine</keyword>
<dbReference type="RefSeq" id="WP_229681825.1">
    <property type="nucleotide sequence ID" value="NZ_BAABJU010000001.1"/>
</dbReference>
<dbReference type="PANTHER" id="PTHR43464:SF19">
    <property type="entry name" value="UBIQUINONE BIOSYNTHESIS O-METHYLTRANSFERASE, MITOCHONDRIAL"/>
    <property type="match status" value="1"/>
</dbReference>
<dbReference type="Proteomes" id="UP000552836">
    <property type="component" value="Unassembled WGS sequence"/>
</dbReference>
<dbReference type="Pfam" id="PF08241">
    <property type="entry name" value="Methyltransf_11"/>
    <property type="match status" value="1"/>
</dbReference>
<feature type="domain" description="Methyltransferase type 11" evidence="4">
    <location>
        <begin position="48"/>
        <end position="137"/>
    </location>
</feature>